<evidence type="ECO:0000256" key="5">
    <source>
        <dbReference type="SAM" id="Phobius"/>
    </source>
</evidence>
<dbReference type="SUPFAM" id="SSF103088">
    <property type="entry name" value="OmpA-like"/>
    <property type="match status" value="1"/>
</dbReference>
<name>A0ABT8T9G3_9GAMM</name>
<dbReference type="PANTHER" id="PTHR30329:SF21">
    <property type="entry name" value="LIPOPROTEIN YIAD-RELATED"/>
    <property type="match status" value="1"/>
</dbReference>
<dbReference type="PRINTS" id="PR01021">
    <property type="entry name" value="OMPADOMAIN"/>
</dbReference>
<evidence type="ECO:0000256" key="1">
    <source>
        <dbReference type="ARBA" id="ARBA00004442"/>
    </source>
</evidence>
<keyword evidence="5" id="KW-1133">Transmembrane helix</keyword>
<evidence type="ECO:0000256" key="4">
    <source>
        <dbReference type="PROSITE-ProRule" id="PRU00473"/>
    </source>
</evidence>
<gene>
    <name evidence="8" type="ORF">QWI16_01270</name>
</gene>
<organism evidence="8 9">
    <name type="scientific">Gilvimarinus algae</name>
    <dbReference type="NCBI Taxonomy" id="3058037"/>
    <lineage>
        <taxon>Bacteria</taxon>
        <taxon>Pseudomonadati</taxon>
        <taxon>Pseudomonadota</taxon>
        <taxon>Gammaproteobacteria</taxon>
        <taxon>Cellvibrionales</taxon>
        <taxon>Cellvibrionaceae</taxon>
        <taxon>Gilvimarinus</taxon>
    </lineage>
</organism>
<evidence type="ECO:0000313" key="9">
    <source>
        <dbReference type="Proteomes" id="UP001168380"/>
    </source>
</evidence>
<dbReference type="CDD" id="cd07185">
    <property type="entry name" value="OmpA_C-like"/>
    <property type="match status" value="1"/>
</dbReference>
<dbReference type="InterPro" id="IPR036737">
    <property type="entry name" value="OmpA-like_sf"/>
</dbReference>
<keyword evidence="2 4" id="KW-0472">Membrane</keyword>
<keyword evidence="6" id="KW-0732">Signal</keyword>
<dbReference type="RefSeq" id="WP_302710902.1">
    <property type="nucleotide sequence ID" value="NZ_JAULRT010000031.1"/>
</dbReference>
<protein>
    <submittedName>
        <fullName evidence="8">OmpA family protein</fullName>
    </submittedName>
</protein>
<sequence length="228" mass="24874">MKKAILASAIIATTAFNPQITQAASLETKQAGVATAGLLTGALVGGPVGMLAAFVGTIYVSEQMENNEEARLLEQQFHTTQAELRDVTRQLHAAHTSISEFETITLDQLELQVMFKTGEDTLTPQNRQALNTLAKFLVENPELVVRLDGYADPRGTDEYNNVLSQYRARAVREALVSAGVQDSRIELNAHGASVTQASSGDYETYALERRVDIQILNRSSEQEVAKAH</sequence>
<feature type="signal peptide" evidence="6">
    <location>
        <begin position="1"/>
        <end position="23"/>
    </location>
</feature>
<evidence type="ECO:0000259" key="7">
    <source>
        <dbReference type="PROSITE" id="PS51123"/>
    </source>
</evidence>
<evidence type="ECO:0000256" key="2">
    <source>
        <dbReference type="ARBA" id="ARBA00023136"/>
    </source>
</evidence>
<dbReference type="EMBL" id="JAULRT010000031">
    <property type="protein sequence ID" value="MDO3380782.1"/>
    <property type="molecule type" value="Genomic_DNA"/>
</dbReference>
<dbReference type="Gene3D" id="3.30.1330.60">
    <property type="entry name" value="OmpA-like domain"/>
    <property type="match status" value="1"/>
</dbReference>
<dbReference type="PANTHER" id="PTHR30329">
    <property type="entry name" value="STATOR ELEMENT OF FLAGELLAR MOTOR COMPLEX"/>
    <property type="match status" value="1"/>
</dbReference>
<dbReference type="Proteomes" id="UP001168380">
    <property type="component" value="Unassembled WGS sequence"/>
</dbReference>
<feature type="transmembrane region" description="Helical" evidence="5">
    <location>
        <begin position="33"/>
        <end position="61"/>
    </location>
</feature>
<dbReference type="PROSITE" id="PS51123">
    <property type="entry name" value="OMPA_2"/>
    <property type="match status" value="1"/>
</dbReference>
<keyword evidence="9" id="KW-1185">Reference proteome</keyword>
<reference evidence="8" key="1">
    <citation type="submission" date="2023-07" db="EMBL/GenBank/DDBJ databases">
        <title>Gilvimarinus algae sp. nov., isolated from the surface of Kelp.</title>
        <authorList>
            <person name="Sun Y.Y."/>
            <person name="Gong Y."/>
            <person name="Du Z.J."/>
        </authorList>
    </citation>
    <scope>NUCLEOTIDE SEQUENCE</scope>
    <source>
        <strain evidence="8">SDUM040014</strain>
    </source>
</reference>
<feature type="chain" id="PRO_5046352149" evidence="6">
    <location>
        <begin position="24"/>
        <end position="228"/>
    </location>
</feature>
<evidence type="ECO:0000313" key="8">
    <source>
        <dbReference type="EMBL" id="MDO3380782.1"/>
    </source>
</evidence>
<dbReference type="Pfam" id="PF00691">
    <property type="entry name" value="OmpA"/>
    <property type="match status" value="1"/>
</dbReference>
<comment type="caution">
    <text evidence="8">The sequence shown here is derived from an EMBL/GenBank/DDBJ whole genome shotgun (WGS) entry which is preliminary data.</text>
</comment>
<keyword evidence="5" id="KW-0812">Transmembrane</keyword>
<dbReference type="InterPro" id="IPR006665">
    <property type="entry name" value="OmpA-like"/>
</dbReference>
<comment type="subcellular location">
    <subcellularLocation>
        <location evidence="1">Cell outer membrane</location>
    </subcellularLocation>
</comment>
<accession>A0ABT8T9G3</accession>
<feature type="domain" description="OmpA-like" evidence="7">
    <location>
        <begin position="102"/>
        <end position="219"/>
    </location>
</feature>
<evidence type="ECO:0000256" key="3">
    <source>
        <dbReference type="ARBA" id="ARBA00023237"/>
    </source>
</evidence>
<dbReference type="InterPro" id="IPR006664">
    <property type="entry name" value="OMP_bac"/>
</dbReference>
<evidence type="ECO:0000256" key="6">
    <source>
        <dbReference type="SAM" id="SignalP"/>
    </source>
</evidence>
<proteinExistence type="predicted"/>
<dbReference type="InterPro" id="IPR050330">
    <property type="entry name" value="Bact_OuterMem_StrucFunc"/>
</dbReference>
<keyword evidence="3" id="KW-0998">Cell outer membrane</keyword>